<evidence type="ECO:0000256" key="5">
    <source>
        <dbReference type="ARBA" id="ARBA00023125"/>
    </source>
</evidence>
<evidence type="ECO:0000256" key="6">
    <source>
        <dbReference type="ARBA" id="ARBA00049244"/>
    </source>
</evidence>
<keyword evidence="11" id="KW-1185">Reference proteome</keyword>
<dbReference type="GO" id="GO:0000166">
    <property type="term" value="F:nucleotide binding"/>
    <property type="evidence" value="ECO:0007669"/>
    <property type="project" value="InterPro"/>
</dbReference>
<dbReference type="InterPro" id="IPR006172">
    <property type="entry name" value="DNA-dir_DNA_pol_B"/>
</dbReference>
<keyword evidence="2 7" id="KW-0808">Transferase</keyword>
<comment type="similarity">
    <text evidence="1 7">Belongs to the DNA polymerase type-B family.</text>
</comment>
<dbReference type="InterPro" id="IPR006133">
    <property type="entry name" value="DNA-dir_DNA_pol_B_exonuc"/>
</dbReference>
<organism evidence="10 11">
    <name type="scientific">Halobacteriovorax marinus (strain ATCC BAA-682 / DSM 15412 / SJ)</name>
    <name type="common">Bacteriovorax marinus</name>
    <dbReference type="NCBI Taxonomy" id="862908"/>
    <lineage>
        <taxon>Bacteria</taxon>
        <taxon>Pseudomonadati</taxon>
        <taxon>Bdellovibrionota</taxon>
        <taxon>Bacteriovoracia</taxon>
        <taxon>Bacteriovoracales</taxon>
        <taxon>Halobacteriovoraceae</taxon>
        <taxon>Halobacteriovorax</taxon>
    </lineage>
</organism>
<dbReference type="RefSeq" id="WP_014245243.1">
    <property type="nucleotide sequence ID" value="NC_016620.1"/>
</dbReference>
<dbReference type="GO" id="GO:0045004">
    <property type="term" value="P:DNA replication proofreading"/>
    <property type="evidence" value="ECO:0007669"/>
    <property type="project" value="TreeGrafter"/>
</dbReference>
<evidence type="ECO:0000256" key="3">
    <source>
        <dbReference type="ARBA" id="ARBA00022695"/>
    </source>
</evidence>
<evidence type="ECO:0000313" key="10">
    <source>
        <dbReference type="EMBL" id="CBW27468.1"/>
    </source>
</evidence>
<proteinExistence type="inferred from homology"/>
<accession>E1WXF1</accession>
<dbReference type="InterPro" id="IPR006134">
    <property type="entry name" value="DNA-dir_DNA_pol_B_multi_dom"/>
</dbReference>
<keyword evidence="7" id="KW-0235">DNA replication</keyword>
<dbReference type="Pfam" id="PF21474">
    <property type="entry name" value="DNApolII_N"/>
    <property type="match status" value="1"/>
</dbReference>
<dbReference type="InterPro" id="IPR017964">
    <property type="entry name" value="DNA-dir_DNA_pol_B_CS"/>
</dbReference>
<feature type="domain" description="DNA-directed DNA polymerase family B multifunctional" evidence="8">
    <location>
        <begin position="375"/>
        <end position="724"/>
    </location>
</feature>
<keyword evidence="4 7" id="KW-0239">DNA-directed DNA polymerase</keyword>
<dbReference type="STRING" id="862908.BMS_2689"/>
<evidence type="ECO:0000256" key="1">
    <source>
        <dbReference type="ARBA" id="ARBA00005755"/>
    </source>
</evidence>
<reference evidence="11" key="1">
    <citation type="journal article" date="2013" name="ISME J.">
        <title>A small predatory core genome in the divergent marine Bacteriovorax marinus SJ and the terrestrial Bdellovibrio bacteriovorus.</title>
        <authorList>
            <person name="Crossman L.C."/>
            <person name="Chen H."/>
            <person name="Cerdeno-Tarraga A.M."/>
            <person name="Brooks K."/>
            <person name="Quail M.A."/>
            <person name="Pineiro S.A."/>
            <person name="Hobley L."/>
            <person name="Sockett R.E."/>
            <person name="Bentley S.D."/>
            <person name="Parkhill J."/>
            <person name="Williams H.N."/>
            <person name="Stine O.C."/>
        </authorList>
    </citation>
    <scope>NUCLEOTIDE SEQUENCE [LARGE SCALE GENOMIC DNA]</scope>
    <source>
        <strain evidence="11">ATCC BAA-682 / DSM 15412 / SJ</strain>
    </source>
</reference>
<dbReference type="GO" id="GO:0008296">
    <property type="term" value="F:3'-5'-DNA exonuclease activity"/>
    <property type="evidence" value="ECO:0007669"/>
    <property type="project" value="TreeGrafter"/>
</dbReference>
<protein>
    <recommendedName>
        <fullName evidence="7">DNA polymerase</fullName>
        <ecNumber evidence="7">2.7.7.7</ecNumber>
    </recommendedName>
</protein>
<dbReference type="InterPro" id="IPR043502">
    <property type="entry name" value="DNA/RNA_pol_sf"/>
</dbReference>
<dbReference type="GO" id="GO:0003887">
    <property type="term" value="F:DNA-directed DNA polymerase activity"/>
    <property type="evidence" value="ECO:0007669"/>
    <property type="project" value="UniProtKB-KW"/>
</dbReference>
<dbReference type="Gene3D" id="3.30.420.10">
    <property type="entry name" value="Ribonuclease H-like superfamily/Ribonuclease H"/>
    <property type="match status" value="1"/>
</dbReference>
<evidence type="ECO:0000256" key="7">
    <source>
        <dbReference type="RuleBase" id="RU000442"/>
    </source>
</evidence>
<dbReference type="PROSITE" id="PS00116">
    <property type="entry name" value="DNA_POLYMERASE_B"/>
    <property type="match status" value="1"/>
</dbReference>
<dbReference type="Pfam" id="PF03104">
    <property type="entry name" value="DNA_pol_B_exo1"/>
    <property type="match status" value="1"/>
</dbReference>
<dbReference type="GO" id="GO:0009432">
    <property type="term" value="P:SOS response"/>
    <property type="evidence" value="ECO:0007669"/>
    <property type="project" value="TreeGrafter"/>
</dbReference>
<keyword evidence="5 7" id="KW-0238">DNA-binding</keyword>
<keyword evidence="3 7" id="KW-0548">Nucleotidyltransferase</keyword>
<dbReference type="OrthoDB" id="52005at2"/>
<evidence type="ECO:0000259" key="9">
    <source>
        <dbReference type="Pfam" id="PF03104"/>
    </source>
</evidence>
<dbReference type="PANTHER" id="PTHR10322:SF23">
    <property type="entry name" value="DNA POLYMERASE DELTA CATALYTIC SUBUNIT"/>
    <property type="match status" value="1"/>
</dbReference>
<dbReference type="KEGG" id="bmx:BMS_2689"/>
<name>E1WXF1_HALMS</name>
<dbReference type="GO" id="GO:0003677">
    <property type="term" value="F:DNA binding"/>
    <property type="evidence" value="ECO:0007669"/>
    <property type="project" value="UniProtKB-KW"/>
</dbReference>
<dbReference type="Pfam" id="PF00136">
    <property type="entry name" value="DNA_pol_B"/>
    <property type="match status" value="1"/>
</dbReference>
<dbReference type="SUPFAM" id="SSF53098">
    <property type="entry name" value="Ribonuclease H-like"/>
    <property type="match status" value="1"/>
</dbReference>
<dbReference type="SUPFAM" id="SSF56672">
    <property type="entry name" value="DNA/RNA polymerases"/>
    <property type="match status" value="1"/>
</dbReference>
<dbReference type="HOGENOM" id="CLU_018487_0_0_7"/>
<dbReference type="SMART" id="SM00486">
    <property type="entry name" value="POLBc"/>
    <property type="match status" value="1"/>
</dbReference>
<dbReference type="Gene3D" id="1.10.132.60">
    <property type="entry name" value="DNA polymerase family B, C-terminal domain"/>
    <property type="match status" value="1"/>
</dbReference>
<dbReference type="InterPro" id="IPR036397">
    <property type="entry name" value="RNaseH_sf"/>
</dbReference>
<dbReference type="PANTHER" id="PTHR10322">
    <property type="entry name" value="DNA POLYMERASE CATALYTIC SUBUNIT"/>
    <property type="match status" value="1"/>
</dbReference>
<dbReference type="InterPro" id="IPR012337">
    <property type="entry name" value="RNaseH-like_sf"/>
</dbReference>
<dbReference type="EMBL" id="FQ312005">
    <property type="protein sequence ID" value="CBW27468.1"/>
    <property type="molecule type" value="Genomic_DNA"/>
</dbReference>
<sequence>MENIKGFILSSSYSDTSSGIELNFYLKTDQGPAKVIISNFRPVFFIESKVSGVKIPKLFERKSVGLKSFAKEPLDAIYFSKQVDLFEARDFLADNGIRTYESDVRPNERFLMERFINGDVELQGESHERGKLKVFINPKLKKSSYQVRLNILSLDIETSFGNDLYSIGVHYQFEDHREFKKVFMVANEYKEVNEELTYYPSEKEVLLAFKDNILQKDPDILIGWHVIGFDLDFLQRKFTQYSIPFELGRDGEKVKIHQRKSGTYTCAIGGRVVLDGPPTLRGAFYSFENFKLDTVASELLGAQKDISATGSTKVEEIERRFREDKESLAKYNLLDCTLVSDIFKKTELIELYITRSKISGLQLDRIGISTAAFDHFLLPHIHRKGFVAPNVLDIQRDAHAAGGYVMEPKVGLYENVVVLDFRSLYPSIIKTFGIDPYSRVMSDIDTVTTPTGHKFSKTENILPDFITELFEKRVRAKSVGDEHLSMAIKILMNSFYGVMGSPGCRFYHADLPSAITGTGQWILLESIEFFKSLGYEVLYGDTDSVFVKLKSEDIYKIKERSNELVRRANEFLTKKLETRFGVESHLEMEFEKVFKKLFLPSARGGEGGAKKRYVGLLQGEGEDKLYFSGMEFVRSDWTKLAKNFQYTLFKKIFQGEDYENFIKGYVDRLKNGEFDDLLIYRKRLTKDISEYTKSIPPHVKAAKIYAEKTGQTNLKSIEYIMTSSGPYPSELDFPNVDYEHYIEKQIKPLADSVLYIFDKSFDDIICGDQLSFF</sequence>
<dbReference type="PRINTS" id="PR00106">
    <property type="entry name" value="DNAPOLB"/>
</dbReference>
<gene>
    <name evidence="10" type="primary">polB</name>
    <name evidence="10" type="ordered locus">BMS_2689</name>
</gene>
<dbReference type="eggNOG" id="COG0417">
    <property type="taxonomic scope" value="Bacteria"/>
</dbReference>
<dbReference type="Proteomes" id="UP000008963">
    <property type="component" value="Chromosome"/>
</dbReference>
<feature type="domain" description="DNA-directed DNA polymerase family B exonuclease" evidence="9">
    <location>
        <begin position="98"/>
        <end position="295"/>
    </location>
</feature>
<dbReference type="EC" id="2.7.7.7" evidence="7"/>
<dbReference type="InterPro" id="IPR050240">
    <property type="entry name" value="DNA_pol_type-B"/>
</dbReference>
<evidence type="ECO:0000313" key="11">
    <source>
        <dbReference type="Proteomes" id="UP000008963"/>
    </source>
</evidence>
<evidence type="ECO:0000256" key="2">
    <source>
        <dbReference type="ARBA" id="ARBA00022679"/>
    </source>
</evidence>
<dbReference type="Gene3D" id="3.90.1600.10">
    <property type="entry name" value="Palm domain of DNA polymerase"/>
    <property type="match status" value="2"/>
</dbReference>
<dbReference type="InterPro" id="IPR042087">
    <property type="entry name" value="DNA_pol_B_thumb"/>
</dbReference>
<comment type="catalytic activity">
    <reaction evidence="6 7">
        <text>DNA(n) + a 2'-deoxyribonucleoside 5'-triphosphate = DNA(n+1) + diphosphate</text>
        <dbReference type="Rhea" id="RHEA:22508"/>
        <dbReference type="Rhea" id="RHEA-COMP:17339"/>
        <dbReference type="Rhea" id="RHEA-COMP:17340"/>
        <dbReference type="ChEBI" id="CHEBI:33019"/>
        <dbReference type="ChEBI" id="CHEBI:61560"/>
        <dbReference type="ChEBI" id="CHEBI:173112"/>
        <dbReference type="EC" id="2.7.7.7"/>
    </reaction>
</comment>
<dbReference type="Gene3D" id="2.40.50.590">
    <property type="match status" value="1"/>
</dbReference>
<dbReference type="InterPro" id="IPR023211">
    <property type="entry name" value="DNA_pol_palm_dom_sf"/>
</dbReference>
<dbReference type="PATRIC" id="fig|862908.3.peg.2566"/>
<dbReference type="Gene3D" id="1.10.287.690">
    <property type="entry name" value="Helix hairpin bin"/>
    <property type="match status" value="1"/>
</dbReference>
<evidence type="ECO:0000259" key="8">
    <source>
        <dbReference type="Pfam" id="PF00136"/>
    </source>
</evidence>
<dbReference type="AlphaFoldDB" id="E1WXF1"/>
<dbReference type="NCBIfam" id="NF004421">
    <property type="entry name" value="PRK05762.1-2"/>
    <property type="match status" value="1"/>
</dbReference>
<evidence type="ECO:0000256" key="4">
    <source>
        <dbReference type="ARBA" id="ARBA00022932"/>
    </source>
</evidence>